<keyword evidence="7" id="KW-1185">Reference proteome</keyword>
<dbReference type="InterPro" id="IPR000160">
    <property type="entry name" value="GGDEF_dom"/>
</dbReference>
<evidence type="ECO:0000256" key="2">
    <source>
        <dbReference type="ARBA" id="ARBA00034247"/>
    </source>
</evidence>
<dbReference type="PANTHER" id="PTHR45138">
    <property type="entry name" value="REGULATORY COMPONENTS OF SENSORY TRANSDUCTION SYSTEM"/>
    <property type="match status" value="1"/>
</dbReference>
<keyword evidence="4" id="KW-0812">Transmembrane</keyword>
<evidence type="ECO:0000256" key="3">
    <source>
        <dbReference type="SAM" id="Coils"/>
    </source>
</evidence>
<dbReference type="CDD" id="cd01949">
    <property type="entry name" value="GGDEF"/>
    <property type="match status" value="1"/>
</dbReference>
<sequence length="594" mass="63229">MPFKIQHLQWLGGILAAAACLALGGMSLRSNLADHERYRHGGEQLARYNAVLVAANAVSAERGPANSAMGGADGDRAALAAALAAKRADTDRKIAGVEALFAGERAAAAEVQHLQAELHLRLGQGRAAVDAVISTPPGQRVGNDVAFAIEMMFAAADAAIALRDQLGRAVVADTPQIAAHVVLNNVAGRMREDAGRLGSYVVMLLTSDGSLRERFEANIAETQTRLQDMRRFLGGFAGALFKGGEVDAVVGTVNQVYFGEALPYARAVASLQPAAAPDAATFTRAYVPGMRPVENLRELIAERSQTTIDQLRDQASRFVLASLLLTLVVIIALAVIGIAFRDGLFLPLITARQQIIAIAHGDLTGPPVMAHVSAEVRGMFEGLDLLRAQQRRRVELEEEQRRLTEQLRHLSRTDMLTGLLNRRAVNELALDSLASADAEARAVGVLLFDIDHFKAINDSQGHAAGDAVLAAIGRHLAPELDATAPFARYGGEEFIVLLTDTTDALAMALAERLRRALSRLSVPGAPRMVVTASFGVAVRLPDADQTWEQLVATADQRLYRAKRSGRNRTCGPDTPALAVPADTAMTLRAASGGG</sequence>
<evidence type="ECO:0000256" key="4">
    <source>
        <dbReference type="SAM" id="Phobius"/>
    </source>
</evidence>
<feature type="domain" description="GGDEF" evidence="5">
    <location>
        <begin position="441"/>
        <end position="574"/>
    </location>
</feature>
<keyword evidence="3" id="KW-0175">Coiled coil</keyword>
<evidence type="ECO:0000259" key="5">
    <source>
        <dbReference type="PROSITE" id="PS50887"/>
    </source>
</evidence>
<accession>A0A2S0NCD8</accession>
<dbReference type="InterPro" id="IPR050469">
    <property type="entry name" value="Diguanylate_Cyclase"/>
</dbReference>
<name>A0A2S0NCD8_9HYPH</name>
<dbReference type="EMBL" id="CP027668">
    <property type="protein sequence ID" value="AVO45854.1"/>
    <property type="molecule type" value="Genomic_DNA"/>
</dbReference>
<comment type="catalytic activity">
    <reaction evidence="2">
        <text>2 GTP = 3',3'-c-di-GMP + 2 diphosphate</text>
        <dbReference type="Rhea" id="RHEA:24898"/>
        <dbReference type="ChEBI" id="CHEBI:33019"/>
        <dbReference type="ChEBI" id="CHEBI:37565"/>
        <dbReference type="ChEBI" id="CHEBI:58805"/>
        <dbReference type="EC" id="2.7.7.65"/>
    </reaction>
</comment>
<dbReference type="SUPFAM" id="SSF55073">
    <property type="entry name" value="Nucleotide cyclase"/>
    <property type="match status" value="1"/>
</dbReference>
<dbReference type="InterPro" id="IPR029787">
    <property type="entry name" value="Nucleotide_cyclase"/>
</dbReference>
<dbReference type="FunFam" id="3.30.70.270:FF:000001">
    <property type="entry name" value="Diguanylate cyclase domain protein"/>
    <property type="match status" value="1"/>
</dbReference>
<keyword evidence="4" id="KW-0472">Membrane</keyword>
<feature type="coiled-coil region" evidence="3">
    <location>
        <begin position="386"/>
        <end position="413"/>
    </location>
</feature>
<organism evidence="6 7">
    <name type="scientific">Phreatobacter cathodiphilus</name>
    <dbReference type="NCBI Taxonomy" id="1868589"/>
    <lineage>
        <taxon>Bacteria</taxon>
        <taxon>Pseudomonadati</taxon>
        <taxon>Pseudomonadota</taxon>
        <taxon>Alphaproteobacteria</taxon>
        <taxon>Hyphomicrobiales</taxon>
        <taxon>Phreatobacteraceae</taxon>
        <taxon>Phreatobacter</taxon>
    </lineage>
</organism>
<dbReference type="InterPro" id="IPR043128">
    <property type="entry name" value="Rev_trsase/Diguanyl_cyclase"/>
</dbReference>
<dbReference type="Gene3D" id="3.30.70.270">
    <property type="match status" value="1"/>
</dbReference>
<evidence type="ECO:0000313" key="6">
    <source>
        <dbReference type="EMBL" id="AVO45854.1"/>
    </source>
</evidence>
<protein>
    <recommendedName>
        <fullName evidence="1">diguanylate cyclase</fullName>
        <ecNumber evidence="1">2.7.7.65</ecNumber>
    </recommendedName>
</protein>
<dbReference type="PROSITE" id="PS51257">
    <property type="entry name" value="PROKAR_LIPOPROTEIN"/>
    <property type="match status" value="1"/>
</dbReference>
<dbReference type="EC" id="2.7.7.65" evidence="1"/>
<dbReference type="NCBIfam" id="TIGR00254">
    <property type="entry name" value="GGDEF"/>
    <property type="match status" value="1"/>
</dbReference>
<dbReference type="Pfam" id="PF00990">
    <property type="entry name" value="GGDEF"/>
    <property type="match status" value="1"/>
</dbReference>
<dbReference type="GO" id="GO:0052621">
    <property type="term" value="F:diguanylate cyclase activity"/>
    <property type="evidence" value="ECO:0007669"/>
    <property type="project" value="UniProtKB-EC"/>
</dbReference>
<dbReference type="PROSITE" id="PS50887">
    <property type="entry name" value="GGDEF"/>
    <property type="match status" value="1"/>
</dbReference>
<evidence type="ECO:0000313" key="7">
    <source>
        <dbReference type="Proteomes" id="UP000237889"/>
    </source>
</evidence>
<proteinExistence type="predicted"/>
<dbReference type="SMART" id="SM00267">
    <property type="entry name" value="GGDEF"/>
    <property type="match status" value="1"/>
</dbReference>
<feature type="transmembrane region" description="Helical" evidence="4">
    <location>
        <begin position="318"/>
        <end position="340"/>
    </location>
</feature>
<keyword evidence="4" id="KW-1133">Transmembrane helix</keyword>
<dbReference type="KEGG" id="phr:C6569_12685"/>
<dbReference type="OrthoDB" id="9812260at2"/>
<dbReference type="AlphaFoldDB" id="A0A2S0NCD8"/>
<dbReference type="RefSeq" id="WP_106749195.1">
    <property type="nucleotide sequence ID" value="NZ_CP027668.1"/>
</dbReference>
<evidence type="ECO:0000256" key="1">
    <source>
        <dbReference type="ARBA" id="ARBA00012528"/>
    </source>
</evidence>
<gene>
    <name evidence="6" type="ORF">C6569_12685</name>
</gene>
<reference evidence="6 7" key="1">
    <citation type="submission" date="2018-03" db="EMBL/GenBank/DDBJ databases">
        <title>Genome sequencing of Phreatobacter sp.</title>
        <authorList>
            <person name="Kim S.-J."/>
            <person name="Heo J."/>
            <person name="Kwon S.-W."/>
        </authorList>
    </citation>
    <scope>NUCLEOTIDE SEQUENCE [LARGE SCALE GENOMIC DNA]</scope>
    <source>
        <strain evidence="6 7">S-12</strain>
    </source>
</reference>
<dbReference type="Proteomes" id="UP000237889">
    <property type="component" value="Chromosome"/>
</dbReference>
<dbReference type="PANTHER" id="PTHR45138:SF9">
    <property type="entry name" value="DIGUANYLATE CYCLASE DGCM-RELATED"/>
    <property type="match status" value="1"/>
</dbReference>